<dbReference type="Proteomes" id="UP000239872">
    <property type="component" value="Unassembled WGS sequence"/>
</dbReference>
<name>A0A2S7SVF5_9BACT</name>
<accession>A0A2S7SVF5</accession>
<evidence type="ECO:0000313" key="2">
    <source>
        <dbReference type="Proteomes" id="UP000239872"/>
    </source>
</evidence>
<dbReference type="AlphaFoldDB" id="A0A2S7SVF5"/>
<dbReference type="EMBL" id="PPSL01000003">
    <property type="protein sequence ID" value="PQJ10883.1"/>
    <property type="molecule type" value="Genomic_DNA"/>
</dbReference>
<comment type="caution">
    <text evidence="1">The sequence shown here is derived from an EMBL/GenBank/DDBJ whole genome shotgun (WGS) entry which is preliminary data.</text>
</comment>
<gene>
    <name evidence="1" type="ORF">CJD36_013000</name>
</gene>
<sequence>MTLLAGSCSKSSTNPPISILVDTVTNAYLNHDDSLHLPFEVRFLTGNFNEEVSLTIEGLPPTVKMVYDTIKGIPTFTADFVLYTTSAAAPLGYYPVRLVTYSYSTGYKTYDFTLGVVHYNCSSFLTGSYTCQNACATSNYNYTASASASGNNILNVVNFGGYGLNTNTRINLDCNTDSVTITRQLIGNGVTVTGHGHFEANKLVIAYTAENIPTGGNDNCTVTMNK</sequence>
<organism evidence="1 2">
    <name type="scientific">Flavipsychrobacter stenotrophus</name>
    <dbReference type="NCBI Taxonomy" id="2077091"/>
    <lineage>
        <taxon>Bacteria</taxon>
        <taxon>Pseudomonadati</taxon>
        <taxon>Bacteroidota</taxon>
        <taxon>Chitinophagia</taxon>
        <taxon>Chitinophagales</taxon>
        <taxon>Chitinophagaceae</taxon>
        <taxon>Flavipsychrobacter</taxon>
    </lineage>
</organism>
<keyword evidence="2" id="KW-1185">Reference proteome</keyword>
<reference evidence="1 2" key="1">
    <citation type="submission" date="2018-01" db="EMBL/GenBank/DDBJ databases">
        <title>A novel member of the phylum Bacteroidetes isolated from glacier ice.</title>
        <authorList>
            <person name="Liu Q."/>
            <person name="Xin Y.-H."/>
        </authorList>
    </citation>
    <scope>NUCLEOTIDE SEQUENCE [LARGE SCALE GENOMIC DNA]</scope>
    <source>
        <strain evidence="1 2">RB1R16</strain>
    </source>
</reference>
<proteinExistence type="predicted"/>
<evidence type="ECO:0000313" key="1">
    <source>
        <dbReference type="EMBL" id="PQJ10883.1"/>
    </source>
</evidence>
<protein>
    <submittedName>
        <fullName evidence="1">Uncharacterized protein</fullName>
    </submittedName>
</protein>